<dbReference type="SMART" id="SM00956">
    <property type="entry name" value="RQC"/>
    <property type="match status" value="1"/>
</dbReference>
<evidence type="ECO:0000256" key="20">
    <source>
        <dbReference type="SAM" id="MobiDB-lite"/>
    </source>
</evidence>
<keyword evidence="7" id="KW-0227">DNA damage</keyword>
<keyword evidence="4" id="KW-0235">DNA replication</keyword>
<evidence type="ECO:0000256" key="13">
    <source>
        <dbReference type="ARBA" id="ARBA00023204"/>
    </source>
</evidence>
<evidence type="ECO:0000256" key="16">
    <source>
        <dbReference type="ARBA" id="ARBA00034617"/>
    </source>
</evidence>
<dbReference type="InterPro" id="IPR032439">
    <property type="entry name" value="BDHCT_assoc"/>
</dbReference>
<keyword evidence="13" id="KW-0234">DNA repair</keyword>
<dbReference type="PROSITE" id="PS51194">
    <property type="entry name" value="HELICASE_CTER"/>
    <property type="match status" value="1"/>
</dbReference>
<dbReference type="InterPro" id="IPR032284">
    <property type="entry name" value="RecQ_Zn-bd"/>
</dbReference>
<feature type="compositionally biased region" description="Polar residues" evidence="20">
    <location>
        <begin position="278"/>
        <end position="295"/>
    </location>
</feature>
<dbReference type="NCBIfam" id="TIGR00614">
    <property type="entry name" value="recQ_fam"/>
    <property type="match status" value="1"/>
</dbReference>
<dbReference type="GO" id="GO:0006260">
    <property type="term" value="P:DNA replication"/>
    <property type="evidence" value="ECO:0007669"/>
    <property type="project" value="UniProtKB-KW"/>
</dbReference>
<evidence type="ECO:0000256" key="9">
    <source>
        <dbReference type="ARBA" id="ARBA00022806"/>
    </source>
</evidence>
<dbReference type="GO" id="GO:0000724">
    <property type="term" value="P:double-strand break repair via homologous recombination"/>
    <property type="evidence" value="ECO:0007669"/>
    <property type="project" value="TreeGrafter"/>
</dbReference>
<keyword evidence="11" id="KW-0067">ATP-binding</keyword>
<dbReference type="Ensembl" id="ENSENLT00000030389.1">
    <property type="protein sequence ID" value="ENSENLP00000029515.1"/>
    <property type="gene ID" value="ENSENLG00000012743.1"/>
</dbReference>
<dbReference type="Gene3D" id="3.40.50.300">
    <property type="entry name" value="P-loop containing nucleotide triphosphate hydrolases"/>
    <property type="match status" value="2"/>
</dbReference>
<evidence type="ECO:0000256" key="18">
    <source>
        <dbReference type="ARBA" id="ARBA00044542"/>
    </source>
</evidence>
<reference evidence="24" key="2">
    <citation type="submission" date="2025-08" db="UniProtKB">
        <authorList>
            <consortium name="Ensembl"/>
        </authorList>
    </citation>
    <scope>IDENTIFICATION</scope>
</reference>
<dbReference type="Pfam" id="PF00570">
    <property type="entry name" value="HRDC"/>
    <property type="match status" value="1"/>
</dbReference>
<evidence type="ECO:0000256" key="19">
    <source>
        <dbReference type="ARBA" id="ARBA00073450"/>
    </source>
</evidence>
<keyword evidence="9" id="KW-0347">Helicase</keyword>
<keyword evidence="14" id="KW-0413">Isomerase</keyword>
<evidence type="ECO:0000313" key="25">
    <source>
        <dbReference type="Proteomes" id="UP000472264"/>
    </source>
</evidence>
<evidence type="ECO:0000256" key="17">
    <source>
        <dbReference type="ARBA" id="ARBA00034808"/>
    </source>
</evidence>
<dbReference type="AlphaFoldDB" id="A0A665VCX7"/>
<dbReference type="GO" id="GO:0016818">
    <property type="term" value="F:hydrolase activity, acting on acid anhydrides, in phosphorus-containing anhydrides"/>
    <property type="evidence" value="ECO:0007669"/>
    <property type="project" value="InterPro"/>
</dbReference>
<dbReference type="FunFam" id="3.40.50.300:FF:000537">
    <property type="entry name" value="Bloom syndrome RecQ-like helicase"/>
    <property type="match status" value="1"/>
</dbReference>
<dbReference type="PROSITE" id="PS00690">
    <property type="entry name" value="DEAH_ATP_HELICASE"/>
    <property type="match status" value="1"/>
</dbReference>
<evidence type="ECO:0000256" key="14">
    <source>
        <dbReference type="ARBA" id="ARBA00023235"/>
    </source>
</evidence>
<dbReference type="SUPFAM" id="SSF46785">
    <property type="entry name" value="Winged helix' DNA-binding domain"/>
    <property type="match status" value="1"/>
</dbReference>
<dbReference type="Pfam" id="PF09382">
    <property type="entry name" value="RQC"/>
    <property type="match status" value="1"/>
</dbReference>
<dbReference type="SMART" id="SM00490">
    <property type="entry name" value="HELICc"/>
    <property type="match status" value="1"/>
</dbReference>
<evidence type="ECO:0000256" key="10">
    <source>
        <dbReference type="ARBA" id="ARBA00022833"/>
    </source>
</evidence>
<dbReference type="InterPro" id="IPR002121">
    <property type="entry name" value="HRDC_dom"/>
</dbReference>
<evidence type="ECO:0000256" key="7">
    <source>
        <dbReference type="ARBA" id="ARBA00022763"/>
    </source>
</evidence>
<dbReference type="InterPro" id="IPR011545">
    <property type="entry name" value="DEAD/DEAH_box_helicase_dom"/>
</dbReference>
<dbReference type="Gene3D" id="1.10.10.10">
    <property type="entry name" value="Winged helix-like DNA-binding domain superfamily/Winged helix DNA-binding domain"/>
    <property type="match status" value="1"/>
</dbReference>
<dbReference type="Pfam" id="PF00270">
    <property type="entry name" value="DEAD"/>
    <property type="match status" value="1"/>
</dbReference>
<evidence type="ECO:0000256" key="6">
    <source>
        <dbReference type="ARBA" id="ARBA00022741"/>
    </source>
</evidence>
<evidence type="ECO:0000256" key="4">
    <source>
        <dbReference type="ARBA" id="ARBA00022705"/>
    </source>
</evidence>
<feature type="domain" description="Helicase C-terminal" evidence="23">
    <location>
        <begin position="558"/>
        <end position="717"/>
    </location>
</feature>
<evidence type="ECO:0000256" key="5">
    <source>
        <dbReference type="ARBA" id="ARBA00022723"/>
    </source>
</evidence>
<evidence type="ECO:0000256" key="11">
    <source>
        <dbReference type="ARBA" id="ARBA00022840"/>
    </source>
</evidence>
<feature type="region of interest" description="Disordered" evidence="20">
    <location>
        <begin position="278"/>
        <end position="309"/>
    </location>
</feature>
<dbReference type="Pfam" id="PF16124">
    <property type="entry name" value="RecQ_Zn_bind"/>
    <property type="match status" value="1"/>
</dbReference>
<protein>
    <recommendedName>
        <fullName evidence="19">RecQ-like DNA helicase BLM</fullName>
        <ecNumber evidence="17">5.6.2.4</ecNumber>
    </recommendedName>
    <alternativeName>
        <fullName evidence="18">DNA 3'-5' helicase BLM</fullName>
    </alternativeName>
</protein>
<dbReference type="InterPro" id="IPR002464">
    <property type="entry name" value="DNA/RNA_helicase_DEAH_CS"/>
</dbReference>
<comment type="subcellular location">
    <subcellularLocation>
        <location evidence="2">Nucleus</location>
    </subcellularLocation>
</comment>
<dbReference type="Gene3D" id="1.10.150.80">
    <property type="entry name" value="HRDC domain"/>
    <property type="match status" value="1"/>
</dbReference>
<dbReference type="SUPFAM" id="SSF47819">
    <property type="entry name" value="HRDC-like"/>
    <property type="match status" value="1"/>
</dbReference>
<dbReference type="InterPro" id="IPR044876">
    <property type="entry name" value="HRDC_dom_sf"/>
</dbReference>
<comment type="catalytic activity">
    <reaction evidence="16">
        <text>Couples ATP hydrolysis with the unwinding of duplex DNA by translocating in the 3'-5' direction.</text>
        <dbReference type="EC" id="5.6.2.4"/>
    </reaction>
</comment>
<keyword evidence="15" id="KW-0539">Nucleus</keyword>
<evidence type="ECO:0000259" key="23">
    <source>
        <dbReference type="PROSITE" id="PS51194"/>
    </source>
</evidence>
<dbReference type="PROSITE" id="PS51192">
    <property type="entry name" value="HELICASE_ATP_BIND_1"/>
    <property type="match status" value="1"/>
</dbReference>
<dbReference type="GO" id="GO:0009378">
    <property type="term" value="F:four-way junction helicase activity"/>
    <property type="evidence" value="ECO:0007669"/>
    <property type="project" value="TreeGrafter"/>
</dbReference>
<evidence type="ECO:0000313" key="24">
    <source>
        <dbReference type="Ensembl" id="ENSENLP00000029515.1"/>
    </source>
</evidence>
<dbReference type="GO" id="GO:0000723">
    <property type="term" value="P:telomere maintenance"/>
    <property type="evidence" value="ECO:0007669"/>
    <property type="project" value="TreeGrafter"/>
</dbReference>
<dbReference type="PROSITE" id="PS50967">
    <property type="entry name" value="HRDC"/>
    <property type="match status" value="1"/>
</dbReference>
<dbReference type="PANTHER" id="PTHR13710:SF153">
    <property type="entry name" value="RECQ-LIKE DNA HELICASE BLM"/>
    <property type="match status" value="1"/>
</dbReference>
<comment type="cofactor">
    <cofactor evidence="1">
        <name>Zn(2+)</name>
        <dbReference type="ChEBI" id="CHEBI:29105"/>
    </cofactor>
</comment>
<dbReference type="GO" id="GO:0005634">
    <property type="term" value="C:nucleus"/>
    <property type="evidence" value="ECO:0007669"/>
    <property type="project" value="UniProtKB-SubCell"/>
</dbReference>
<evidence type="ECO:0000259" key="21">
    <source>
        <dbReference type="PROSITE" id="PS50967"/>
    </source>
</evidence>
<evidence type="ECO:0000256" key="8">
    <source>
        <dbReference type="ARBA" id="ARBA00022801"/>
    </source>
</evidence>
<dbReference type="CDD" id="cd18016">
    <property type="entry name" value="DEXHc_RecQ2_BLM"/>
    <property type="match status" value="1"/>
</dbReference>
<dbReference type="SMART" id="SM00341">
    <property type="entry name" value="HRDC"/>
    <property type="match status" value="1"/>
</dbReference>
<dbReference type="GO" id="GO:0005737">
    <property type="term" value="C:cytoplasm"/>
    <property type="evidence" value="ECO:0007669"/>
    <property type="project" value="TreeGrafter"/>
</dbReference>
<accession>A0A665VCX7</accession>
<dbReference type="InterPro" id="IPR036390">
    <property type="entry name" value="WH_DNA-bd_sf"/>
</dbReference>
<evidence type="ECO:0000256" key="2">
    <source>
        <dbReference type="ARBA" id="ARBA00004123"/>
    </source>
</evidence>
<dbReference type="InterPro" id="IPR012532">
    <property type="entry name" value="BDHCT"/>
</dbReference>
<keyword evidence="12" id="KW-0238">DNA-binding</keyword>
<dbReference type="InterPro" id="IPR004589">
    <property type="entry name" value="DNA_helicase_ATP-dep_RecQ"/>
</dbReference>
<feature type="domain" description="HRDC" evidence="21">
    <location>
        <begin position="903"/>
        <end position="983"/>
    </location>
</feature>
<comment type="similarity">
    <text evidence="3">Belongs to the helicase family. RecQ subfamily.</text>
</comment>
<dbReference type="InterPro" id="IPR018982">
    <property type="entry name" value="RQC_domain"/>
</dbReference>
<dbReference type="GO" id="GO:0046872">
    <property type="term" value="F:metal ion binding"/>
    <property type="evidence" value="ECO:0007669"/>
    <property type="project" value="UniProtKB-KW"/>
</dbReference>
<evidence type="ECO:0000256" key="15">
    <source>
        <dbReference type="ARBA" id="ARBA00023242"/>
    </source>
</evidence>
<sequence>MTILCLNLLRKRQVTQLVSHFGQHVQEFWKVILKSQQCLFVCFLIWHSDNKKCVDPKVIELDDNSIDDYIPPSPVPEVTSYTTSVLETRSVLSMNHVLALWTLNSLFLSCDCVSDEQLFSIMESICSLVDSIPEYELIGLSCGNELLLKRAQRYICMETNLISVDYDSDPSDSIVNVKSMHSKECMDLYVEKESVCDSPSTYSITKPSFNVSENVRIDLDSSNLVFSPKKPDFVVENKLNTPANTTVAQDIEADDFYIDDFDIDDFNDSDIPEYFEEPSTSAVSRQNSSSVTTTIKEGGTSKSHWEKKPTTPVSAAKLSKICSPEPNFINPAHDRFRGFDFPHSQDMMKLFHKRFGLHQFRFNQLEAINATLLMEDTFVLMPTGGGKSLCYQLPACLSVGVTVVISPLKSLIVDQVQKLTTLDIPATSLSGDKSDREAGRIYMQLSRKDPIIKLLYVTPEKVSASNKLISALQHLYERGLLARFVIDEAHCVSQWGHDFRPDYKRLHELRQKFPNVPMMALTATATPRVQKDILNQLNMTRPQVFTMSFNRTNLKYFVLSKKPKKVDEDCISWIKKHYPRDSGIVYCLSRNDCDAMAESLQRAGLLALSYHAGLSDGDREYVQSKWINQDGCQVICATIAFGMGIDKPDVRYVIHASLPKSVEGYYQESGRAGRDGEISHCILFYSYTDVLRIKRIIMDREGDRHSKTTHYNNLNSMVQFCENMMECRRIQLLAYFGELSFKKSFCKDHPDVSCDNCAKPNQYKVRNVTEDVKKIVKFVQENCEKVGARFGKTAQQNRLTLNMLVDIFLGSKSAKLQTGMFGTGAAYSRHNADRLFKKLVLDKILVEDLYITVNGQAVAYISAGSKAMHVLSGDMQVEFYETESASSIRKHKAAGAKKVSQREEMVKQCLQELTDLCKQLGKAFGIHYYNIFSTGTLKNIAEKLSSDPEVLLQIDGVTEDKLEKYGGEVIQVLQKYAEWQLPGKRPSRFCMYKMFASISYSLNNLAHCYHKISVAEEETRSGGDGWIDTTRATGGATSHFHSMFISS</sequence>
<gene>
    <name evidence="24" type="primary">blm</name>
</gene>
<dbReference type="InterPro" id="IPR010997">
    <property type="entry name" value="HRDC-like_sf"/>
</dbReference>
<dbReference type="GO" id="GO:0003677">
    <property type="term" value="F:DNA binding"/>
    <property type="evidence" value="ECO:0007669"/>
    <property type="project" value="UniProtKB-KW"/>
</dbReference>
<dbReference type="GO" id="GO:0043138">
    <property type="term" value="F:3'-5' DNA helicase activity"/>
    <property type="evidence" value="ECO:0007669"/>
    <property type="project" value="UniProtKB-EC"/>
</dbReference>
<name>A0A665VCX7_ECHNA</name>
<keyword evidence="5" id="KW-0479">Metal-binding</keyword>
<dbReference type="Pfam" id="PF00271">
    <property type="entry name" value="Helicase_C"/>
    <property type="match status" value="1"/>
</dbReference>
<dbReference type="GO" id="GO:0005524">
    <property type="term" value="F:ATP binding"/>
    <property type="evidence" value="ECO:0007669"/>
    <property type="project" value="UniProtKB-KW"/>
</dbReference>
<dbReference type="Pfam" id="PF16204">
    <property type="entry name" value="BDHCT_assoc"/>
    <property type="match status" value="1"/>
</dbReference>
<dbReference type="PANTHER" id="PTHR13710">
    <property type="entry name" value="DNA HELICASE RECQ FAMILY MEMBER"/>
    <property type="match status" value="1"/>
</dbReference>
<dbReference type="FunFam" id="1.10.150.80:FF:000003">
    <property type="entry name" value="Bloom syndrome RecQ-like helicase"/>
    <property type="match status" value="1"/>
</dbReference>
<dbReference type="CDD" id="cd18794">
    <property type="entry name" value="SF2_C_RecQ"/>
    <property type="match status" value="1"/>
</dbReference>
<keyword evidence="6" id="KW-0547">Nucleotide-binding</keyword>
<dbReference type="SUPFAM" id="SSF52540">
    <property type="entry name" value="P-loop containing nucleoside triphosphate hydrolases"/>
    <property type="match status" value="2"/>
</dbReference>
<dbReference type="EC" id="5.6.2.4" evidence="17"/>
<dbReference type="Proteomes" id="UP000472264">
    <property type="component" value="Chromosome 16"/>
</dbReference>
<dbReference type="InterPro" id="IPR014001">
    <property type="entry name" value="Helicase_ATP-bd"/>
</dbReference>
<organism evidence="24 25">
    <name type="scientific">Echeneis naucrates</name>
    <name type="common">Live sharksucker</name>
    <dbReference type="NCBI Taxonomy" id="173247"/>
    <lineage>
        <taxon>Eukaryota</taxon>
        <taxon>Metazoa</taxon>
        <taxon>Chordata</taxon>
        <taxon>Craniata</taxon>
        <taxon>Vertebrata</taxon>
        <taxon>Euteleostomi</taxon>
        <taxon>Actinopterygii</taxon>
        <taxon>Neopterygii</taxon>
        <taxon>Teleostei</taxon>
        <taxon>Neoteleostei</taxon>
        <taxon>Acanthomorphata</taxon>
        <taxon>Carangaria</taxon>
        <taxon>Carangiformes</taxon>
        <taxon>Echeneidae</taxon>
        <taxon>Echeneis</taxon>
    </lineage>
</organism>
<dbReference type="InterPro" id="IPR036388">
    <property type="entry name" value="WH-like_DNA-bd_sf"/>
</dbReference>
<proteinExistence type="inferred from homology"/>
<keyword evidence="25" id="KW-1185">Reference proteome</keyword>
<keyword evidence="10" id="KW-0862">Zinc</keyword>
<feature type="domain" description="Helicase ATP-binding" evidence="22">
    <location>
        <begin position="368"/>
        <end position="543"/>
    </location>
</feature>
<evidence type="ECO:0000259" key="22">
    <source>
        <dbReference type="PROSITE" id="PS51192"/>
    </source>
</evidence>
<evidence type="ECO:0000256" key="12">
    <source>
        <dbReference type="ARBA" id="ARBA00023125"/>
    </source>
</evidence>
<dbReference type="SMART" id="SM00487">
    <property type="entry name" value="DEXDc"/>
    <property type="match status" value="1"/>
</dbReference>
<dbReference type="InterPro" id="IPR027417">
    <property type="entry name" value="P-loop_NTPase"/>
</dbReference>
<reference evidence="24" key="1">
    <citation type="submission" date="2021-04" db="EMBL/GenBank/DDBJ databases">
        <authorList>
            <consortium name="Wellcome Sanger Institute Data Sharing"/>
        </authorList>
    </citation>
    <scope>NUCLEOTIDE SEQUENCE [LARGE SCALE GENOMIC DNA]</scope>
</reference>
<reference evidence="24" key="3">
    <citation type="submission" date="2025-09" db="UniProtKB">
        <authorList>
            <consortium name="Ensembl"/>
        </authorList>
    </citation>
    <scope>IDENTIFICATION</scope>
</reference>
<dbReference type="Pfam" id="PF08072">
    <property type="entry name" value="BDHCT"/>
    <property type="match status" value="1"/>
</dbReference>
<evidence type="ECO:0000256" key="1">
    <source>
        <dbReference type="ARBA" id="ARBA00001947"/>
    </source>
</evidence>
<keyword evidence="8" id="KW-0378">Hydrolase</keyword>
<dbReference type="GO" id="GO:0005694">
    <property type="term" value="C:chromosome"/>
    <property type="evidence" value="ECO:0007669"/>
    <property type="project" value="TreeGrafter"/>
</dbReference>
<evidence type="ECO:0000256" key="3">
    <source>
        <dbReference type="ARBA" id="ARBA00005446"/>
    </source>
</evidence>
<dbReference type="FunFam" id="3.40.50.300:FF:000340">
    <property type="entry name" value="Bloom syndrome, RecQ helicase"/>
    <property type="match status" value="1"/>
</dbReference>
<dbReference type="InterPro" id="IPR001650">
    <property type="entry name" value="Helicase_C-like"/>
</dbReference>